<feature type="compositionally biased region" description="Polar residues" evidence="4">
    <location>
        <begin position="147"/>
        <end position="171"/>
    </location>
</feature>
<dbReference type="InterPro" id="IPR036179">
    <property type="entry name" value="Ig-like_dom_sf"/>
</dbReference>
<dbReference type="InterPro" id="IPR003598">
    <property type="entry name" value="Ig_sub2"/>
</dbReference>
<feature type="region of interest" description="Disordered" evidence="4">
    <location>
        <begin position="299"/>
        <end position="334"/>
    </location>
</feature>
<comment type="caution">
    <text evidence="6">The sequence shown here is derived from an EMBL/GenBank/DDBJ whole genome shotgun (WGS) entry which is preliminary data.</text>
</comment>
<dbReference type="PANTHER" id="PTHR45080">
    <property type="entry name" value="CONTACTIN 5"/>
    <property type="match status" value="1"/>
</dbReference>
<evidence type="ECO:0000256" key="4">
    <source>
        <dbReference type="SAM" id="MobiDB-lite"/>
    </source>
</evidence>
<dbReference type="InterPro" id="IPR013783">
    <property type="entry name" value="Ig-like_fold"/>
</dbReference>
<evidence type="ECO:0000256" key="1">
    <source>
        <dbReference type="ARBA" id="ARBA00022729"/>
    </source>
</evidence>
<organism evidence="6 7">
    <name type="scientific">Caerostris extrusa</name>
    <name type="common">Bark spider</name>
    <name type="synonym">Caerostris bankana</name>
    <dbReference type="NCBI Taxonomy" id="172846"/>
    <lineage>
        <taxon>Eukaryota</taxon>
        <taxon>Metazoa</taxon>
        <taxon>Ecdysozoa</taxon>
        <taxon>Arthropoda</taxon>
        <taxon>Chelicerata</taxon>
        <taxon>Arachnida</taxon>
        <taxon>Araneae</taxon>
        <taxon>Araneomorphae</taxon>
        <taxon>Entelegynae</taxon>
        <taxon>Araneoidea</taxon>
        <taxon>Araneidae</taxon>
        <taxon>Caerostris</taxon>
    </lineage>
</organism>
<feature type="region of interest" description="Disordered" evidence="4">
    <location>
        <begin position="558"/>
        <end position="653"/>
    </location>
</feature>
<evidence type="ECO:0000256" key="2">
    <source>
        <dbReference type="ARBA" id="ARBA00023157"/>
    </source>
</evidence>
<dbReference type="GO" id="GO:0008046">
    <property type="term" value="F:axon guidance receptor activity"/>
    <property type="evidence" value="ECO:0007669"/>
    <property type="project" value="TreeGrafter"/>
</dbReference>
<keyword evidence="6" id="KW-0418">Kinase</keyword>
<name>A0AAV4XUD9_CAEEX</name>
<feature type="domain" description="Ig-like" evidence="5">
    <location>
        <begin position="18"/>
        <end position="104"/>
    </location>
</feature>
<evidence type="ECO:0000313" key="6">
    <source>
        <dbReference type="EMBL" id="GIY97591.1"/>
    </source>
</evidence>
<feature type="region of interest" description="Disordered" evidence="4">
    <location>
        <begin position="110"/>
        <end position="177"/>
    </location>
</feature>
<keyword evidence="6" id="KW-0808">Transferase</keyword>
<keyword evidence="7" id="KW-1185">Reference proteome</keyword>
<dbReference type="SMART" id="SM00408">
    <property type="entry name" value="IGc2"/>
    <property type="match status" value="1"/>
</dbReference>
<evidence type="ECO:0000259" key="5">
    <source>
        <dbReference type="PROSITE" id="PS50835"/>
    </source>
</evidence>
<dbReference type="GO" id="GO:0007156">
    <property type="term" value="P:homophilic cell adhesion via plasma membrane adhesion molecules"/>
    <property type="evidence" value="ECO:0007669"/>
    <property type="project" value="TreeGrafter"/>
</dbReference>
<dbReference type="GO" id="GO:0016301">
    <property type="term" value="F:kinase activity"/>
    <property type="evidence" value="ECO:0007669"/>
    <property type="project" value="UniProtKB-KW"/>
</dbReference>
<feature type="compositionally biased region" description="Basic and acidic residues" evidence="4">
    <location>
        <begin position="583"/>
        <end position="594"/>
    </location>
</feature>
<dbReference type="EMBL" id="BPLR01000804">
    <property type="protein sequence ID" value="GIY97591.1"/>
    <property type="molecule type" value="Genomic_DNA"/>
</dbReference>
<dbReference type="Pfam" id="PF07679">
    <property type="entry name" value="I-set"/>
    <property type="match status" value="1"/>
</dbReference>
<proteinExistence type="predicted"/>
<dbReference type="GO" id="GO:0005886">
    <property type="term" value="C:plasma membrane"/>
    <property type="evidence" value="ECO:0007669"/>
    <property type="project" value="TreeGrafter"/>
</dbReference>
<dbReference type="PROSITE" id="PS50835">
    <property type="entry name" value="IG_LIKE"/>
    <property type="match status" value="1"/>
</dbReference>
<evidence type="ECO:0000313" key="7">
    <source>
        <dbReference type="Proteomes" id="UP001054945"/>
    </source>
</evidence>
<feature type="region of interest" description="Disordered" evidence="4">
    <location>
        <begin position="495"/>
        <end position="516"/>
    </location>
</feature>
<dbReference type="Proteomes" id="UP001054945">
    <property type="component" value="Unassembled WGS sequence"/>
</dbReference>
<gene>
    <name evidence="6" type="primary">MYLK_1</name>
    <name evidence="6" type="ORF">CEXT_236882</name>
</gene>
<keyword evidence="1" id="KW-0732">Signal</keyword>
<dbReference type="InterPro" id="IPR007110">
    <property type="entry name" value="Ig-like_dom"/>
</dbReference>
<feature type="compositionally biased region" description="Basic and acidic residues" evidence="4">
    <location>
        <begin position="629"/>
        <end position="642"/>
    </location>
</feature>
<keyword evidence="3" id="KW-0393">Immunoglobulin domain</keyword>
<dbReference type="InterPro" id="IPR013098">
    <property type="entry name" value="Ig_I-set"/>
</dbReference>
<dbReference type="GO" id="GO:0050808">
    <property type="term" value="P:synapse organization"/>
    <property type="evidence" value="ECO:0007669"/>
    <property type="project" value="TreeGrafter"/>
</dbReference>
<feature type="compositionally biased region" description="Basic and acidic residues" evidence="4">
    <location>
        <begin position="299"/>
        <end position="320"/>
    </location>
</feature>
<keyword evidence="2" id="KW-1015">Disulfide bond</keyword>
<dbReference type="GO" id="GO:0030424">
    <property type="term" value="C:axon"/>
    <property type="evidence" value="ECO:0007669"/>
    <property type="project" value="TreeGrafter"/>
</dbReference>
<dbReference type="SUPFAM" id="SSF48726">
    <property type="entry name" value="Immunoglobulin"/>
    <property type="match status" value="2"/>
</dbReference>
<sequence>MNSRSCPSPRRSLKACAPRFLQSLQVWDENQFRIFECRVDGYPRPDIRWEKSGNPIGKSRRIHMTRCGDKCLLQIRMPQIEDMGIYSCIATNIVGTATTQFKVGASGVQKMNSTSNHKLVPPEKESVRSRLRSQSGPRKSDQDASKNKVSNFTSHIWKRNNNTEQLQQVDTHQQKHEIRIDVSKKQLSKSMDDCRRNKRSFLNRVKIPDIFSAQRTEDEDKKPQIEREKISDEIHCTNGEISIIVQNSKNIVKTSSGVDGEKQNKSDAKTGRSIVDESPIQLSTRERIAAYLKRFENPPRTTKIKEPPQEIKHVKSKETPTENGRTLKRNLSNDKKTLATVEQKHSEQTESDSGFFNFNKFMRRKSSDGGKKEKKCLIREVSLDLEGKSDHEEETNFINCLTVKLNEQLNPENTSDSLNADLQHNVPNDEVIKNDDETIDLIMENLKKVTPIKTEAQIIEKNAIVESKPTTLTVEHNEEDNSFFSFSRFLRRKSSDGSKKSNLENVGSESNLTNQDNKINDSLRCAIPVVDTLNNSENVSKIDVSKCDSINETNDEKIKKAGKNLPSDESVQKQNGKRTVTKGLEHKNSDRNEGESSFFSLSKFMRRKSSDNSRRNSNCENQLGDNVLDPDHKEKESEDEVTHNSNSVDLGTFESIDTDLSDNIQNLEKTPEKPPEVVEHPANDDTRVFQGLITCYVVPLFDKVFNFGWSSIDSPTTNALQSSSEGDEVWREAAIPLIHIEQSAEDSEDSIKLTEDDVVEEVATCSDPVENNVGEQILSNQAIFRKPFTGKIKYSSPVIEEECEELPDELSRPLTPKTDLQRVSSPVECPARIIKGPQSVTVLRGESVTLAICFSGHPPPDVTWMKGHLPQSAWSTVEKISFRSNSTAKIIFSRFFTYAEKNLKMAIAIRKMENFLMWI</sequence>
<dbReference type="PANTHER" id="PTHR45080:SF8">
    <property type="entry name" value="IG-LIKE DOMAIN-CONTAINING PROTEIN"/>
    <property type="match status" value="1"/>
</dbReference>
<reference evidence="6 7" key="1">
    <citation type="submission" date="2021-06" db="EMBL/GenBank/DDBJ databases">
        <title>Caerostris extrusa draft genome.</title>
        <authorList>
            <person name="Kono N."/>
            <person name="Arakawa K."/>
        </authorList>
    </citation>
    <scope>NUCLEOTIDE SEQUENCE [LARGE SCALE GENOMIC DNA]</scope>
</reference>
<dbReference type="Gene3D" id="2.60.40.10">
    <property type="entry name" value="Immunoglobulins"/>
    <property type="match status" value="2"/>
</dbReference>
<dbReference type="AlphaFoldDB" id="A0AAV4XUD9"/>
<evidence type="ECO:0000256" key="3">
    <source>
        <dbReference type="ARBA" id="ARBA00023319"/>
    </source>
</evidence>
<accession>A0AAV4XUD9</accession>
<dbReference type="InterPro" id="IPR050958">
    <property type="entry name" value="Cell_Adh-Cytoskel_Orgn"/>
</dbReference>
<protein>
    <submittedName>
        <fullName evidence="6">Myosin light chain kinase, smooth muscle</fullName>
    </submittedName>
</protein>
<dbReference type="FunFam" id="2.60.40.10:FF:000032">
    <property type="entry name" value="palladin isoform X1"/>
    <property type="match status" value="1"/>
</dbReference>
<dbReference type="GO" id="GO:0043025">
    <property type="term" value="C:neuronal cell body"/>
    <property type="evidence" value="ECO:0007669"/>
    <property type="project" value="TreeGrafter"/>
</dbReference>
<feature type="compositionally biased region" description="Polar residues" evidence="4">
    <location>
        <begin position="503"/>
        <end position="516"/>
    </location>
</feature>